<dbReference type="Proteomes" id="UP000271010">
    <property type="component" value="Unassembled WGS sequence"/>
</dbReference>
<comment type="caution">
    <text evidence="2">The sequence shown here is derived from an EMBL/GenBank/DDBJ whole genome shotgun (WGS) entry which is preliminary data.</text>
</comment>
<dbReference type="AlphaFoldDB" id="A0A3M9MWR5"/>
<dbReference type="OrthoDB" id="875353at2"/>
<organism evidence="2 3">
    <name type="scientific">Rufibacter immobilis</name>
    <dbReference type="NCBI Taxonomy" id="1348778"/>
    <lineage>
        <taxon>Bacteria</taxon>
        <taxon>Pseudomonadati</taxon>
        <taxon>Bacteroidota</taxon>
        <taxon>Cytophagia</taxon>
        <taxon>Cytophagales</taxon>
        <taxon>Hymenobacteraceae</taxon>
        <taxon>Rufibacter</taxon>
    </lineage>
</organism>
<evidence type="ECO:0008006" key="4">
    <source>
        <dbReference type="Google" id="ProtNLM"/>
    </source>
</evidence>
<sequence>MKTVLLVSSFLLCLLAGCQSNSSKPETRQRVQATSKEQQRQLAVLEKDTLNAVQEENVRKPGLALTFETVFQRFKDAVENQDTATFQTYVDPALGLYLIDAPGAVPQFTHVAHINQYRRPVQQKPFFSIRETFRDCALQEVTALPKVTCAGDADAYAQRGCFVADATSFRKSEAYLHANLSSTERDKIARTLPLVTKTVLHTTSGFKFHFGQVNGQWRILFIDLMVPCNA</sequence>
<proteinExistence type="predicted"/>
<dbReference type="PROSITE" id="PS51257">
    <property type="entry name" value="PROKAR_LIPOPROTEIN"/>
    <property type="match status" value="1"/>
</dbReference>
<feature type="chain" id="PRO_5018117965" description="Lipoprotein" evidence="1">
    <location>
        <begin position="24"/>
        <end position="230"/>
    </location>
</feature>
<accession>A0A3M9MWR5</accession>
<gene>
    <name evidence="2" type="ORF">EFA69_10590</name>
</gene>
<evidence type="ECO:0000313" key="3">
    <source>
        <dbReference type="Proteomes" id="UP000271010"/>
    </source>
</evidence>
<keyword evidence="1" id="KW-0732">Signal</keyword>
<evidence type="ECO:0000256" key="1">
    <source>
        <dbReference type="SAM" id="SignalP"/>
    </source>
</evidence>
<keyword evidence="3" id="KW-1185">Reference proteome</keyword>
<name>A0A3M9MWR5_9BACT</name>
<dbReference type="EMBL" id="RJJE01000009">
    <property type="protein sequence ID" value="RNI29966.1"/>
    <property type="molecule type" value="Genomic_DNA"/>
</dbReference>
<reference evidence="2 3" key="1">
    <citation type="submission" date="2018-11" db="EMBL/GenBank/DDBJ databases">
        <title>Rufibacter latericius sp. nov., isolated from water in Baiyang Lake.</title>
        <authorList>
            <person name="Yang Y."/>
        </authorList>
    </citation>
    <scope>NUCLEOTIDE SEQUENCE [LARGE SCALE GENOMIC DNA]</scope>
    <source>
        <strain evidence="2 3">MCC P1</strain>
    </source>
</reference>
<protein>
    <recommendedName>
        <fullName evidence="4">Lipoprotein</fullName>
    </recommendedName>
</protein>
<evidence type="ECO:0000313" key="2">
    <source>
        <dbReference type="EMBL" id="RNI29966.1"/>
    </source>
</evidence>
<feature type="signal peptide" evidence="1">
    <location>
        <begin position="1"/>
        <end position="23"/>
    </location>
</feature>
<dbReference type="RefSeq" id="WP_123133047.1">
    <property type="nucleotide sequence ID" value="NZ_RJJE01000009.1"/>
</dbReference>